<feature type="domain" description="Protein kinase" evidence="12">
    <location>
        <begin position="55"/>
        <end position="229"/>
    </location>
</feature>
<evidence type="ECO:0000259" key="12">
    <source>
        <dbReference type="PROSITE" id="PS50011"/>
    </source>
</evidence>
<dbReference type="GO" id="GO:0004674">
    <property type="term" value="F:protein serine/threonine kinase activity"/>
    <property type="evidence" value="ECO:0007669"/>
    <property type="project" value="UniProtKB-KW"/>
</dbReference>
<dbReference type="GO" id="GO:0005524">
    <property type="term" value="F:ATP binding"/>
    <property type="evidence" value="ECO:0007669"/>
    <property type="project" value="UniProtKB-KW"/>
</dbReference>
<dbReference type="Pfam" id="PF01095">
    <property type="entry name" value="Pectinesterase"/>
    <property type="match status" value="1"/>
</dbReference>
<protein>
    <recommendedName>
        <fullName evidence="12">Protein kinase domain-containing protein</fullName>
    </recommendedName>
</protein>
<keyword evidence="10" id="KW-0067">ATP-binding</keyword>
<evidence type="ECO:0000256" key="3">
    <source>
        <dbReference type="ARBA" id="ARBA00005354"/>
    </source>
</evidence>
<evidence type="ECO:0000313" key="13">
    <source>
        <dbReference type="EMBL" id="KAL2337559.1"/>
    </source>
</evidence>
<evidence type="ECO:0000256" key="7">
    <source>
        <dbReference type="ARBA" id="ARBA00022741"/>
    </source>
</evidence>
<dbReference type="SUPFAM" id="SSF56112">
    <property type="entry name" value="Protein kinase-like (PK-like)"/>
    <property type="match status" value="1"/>
</dbReference>
<comment type="pathway">
    <text evidence="2">Glycan metabolism; pectin degradation; 2-dehydro-3-deoxy-D-gluconate from pectin: step 1/5.</text>
</comment>
<comment type="subcellular location">
    <subcellularLocation>
        <location evidence="1">Secreted</location>
        <location evidence="1">Cell wall</location>
    </subcellularLocation>
</comment>
<dbReference type="InterPro" id="IPR011009">
    <property type="entry name" value="Kinase-like_dom_sf"/>
</dbReference>
<keyword evidence="11" id="KW-0063">Aspartyl esterase</keyword>
<evidence type="ECO:0000256" key="2">
    <source>
        <dbReference type="ARBA" id="ARBA00005184"/>
    </source>
</evidence>
<dbReference type="PANTHER" id="PTHR24349">
    <property type="entry name" value="SERINE/THREONINE-PROTEIN KINASE"/>
    <property type="match status" value="1"/>
</dbReference>
<dbReference type="Proteomes" id="UP001603857">
    <property type="component" value="Unassembled WGS sequence"/>
</dbReference>
<dbReference type="PROSITE" id="PS00108">
    <property type="entry name" value="PROTEIN_KINASE_ST"/>
    <property type="match status" value="1"/>
</dbReference>
<keyword evidence="6" id="KW-0808">Transferase</keyword>
<organism evidence="13 14">
    <name type="scientific">Flemingia macrophylla</name>
    <dbReference type="NCBI Taxonomy" id="520843"/>
    <lineage>
        <taxon>Eukaryota</taxon>
        <taxon>Viridiplantae</taxon>
        <taxon>Streptophyta</taxon>
        <taxon>Embryophyta</taxon>
        <taxon>Tracheophyta</taxon>
        <taxon>Spermatophyta</taxon>
        <taxon>Magnoliopsida</taxon>
        <taxon>eudicotyledons</taxon>
        <taxon>Gunneridae</taxon>
        <taxon>Pentapetalae</taxon>
        <taxon>rosids</taxon>
        <taxon>fabids</taxon>
        <taxon>Fabales</taxon>
        <taxon>Fabaceae</taxon>
        <taxon>Papilionoideae</taxon>
        <taxon>50 kb inversion clade</taxon>
        <taxon>NPAAA clade</taxon>
        <taxon>indigoferoid/millettioid clade</taxon>
        <taxon>Phaseoleae</taxon>
        <taxon>Flemingia</taxon>
    </lineage>
</organism>
<evidence type="ECO:0000256" key="6">
    <source>
        <dbReference type="ARBA" id="ARBA00022679"/>
    </source>
</evidence>
<comment type="caution">
    <text evidence="13">The sequence shown here is derived from an EMBL/GenBank/DDBJ whole genome shotgun (WGS) entry which is preliminary data.</text>
</comment>
<dbReference type="InterPro" id="IPR012334">
    <property type="entry name" value="Pectin_lyas_fold"/>
</dbReference>
<dbReference type="Gene3D" id="1.10.510.10">
    <property type="entry name" value="Transferase(Phosphotransferase) domain 1"/>
    <property type="match status" value="1"/>
</dbReference>
<keyword evidence="5" id="KW-0723">Serine/threonine-protein kinase</keyword>
<dbReference type="Gene3D" id="3.30.200.20">
    <property type="entry name" value="Phosphorylase Kinase, domain 1"/>
    <property type="match status" value="1"/>
</dbReference>
<dbReference type="SMART" id="SM00220">
    <property type="entry name" value="S_TKc"/>
    <property type="match status" value="1"/>
</dbReference>
<evidence type="ECO:0000256" key="4">
    <source>
        <dbReference type="ARBA" id="ARBA00022512"/>
    </source>
</evidence>
<dbReference type="InterPro" id="IPR000719">
    <property type="entry name" value="Prot_kinase_dom"/>
</dbReference>
<dbReference type="InterPro" id="IPR011050">
    <property type="entry name" value="Pectin_lyase_fold/virulence"/>
</dbReference>
<dbReference type="PROSITE" id="PS50011">
    <property type="entry name" value="PROTEIN_KINASE_DOM"/>
    <property type="match status" value="1"/>
</dbReference>
<keyword evidence="4" id="KW-0134">Cell wall</keyword>
<evidence type="ECO:0000256" key="1">
    <source>
        <dbReference type="ARBA" id="ARBA00004191"/>
    </source>
</evidence>
<proteinExistence type="inferred from homology"/>
<reference evidence="13 14" key="1">
    <citation type="submission" date="2024-08" db="EMBL/GenBank/DDBJ databases">
        <title>Insights into the chromosomal genome structure of Flemingia macrophylla.</title>
        <authorList>
            <person name="Ding Y."/>
            <person name="Zhao Y."/>
            <person name="Bi W."/>
            <person name="Wu M."/>
            <person name="Zhao G."/>
            <person name="Gong Y."/>
            <person name="Li W."/>
            <person name="Zhang P."/>
        </authorList>
    </citation>
    <scope>NUCLEOTIDE SEQUENCE [LARGE SCALE GENOMIC DNA]</scope>
    <source>
        <strain evidence="13">DYQJB</strain>
        <tissue evidence="13">Leaf</tissue>
    </source>
</reference>
<dbReference type="InterPro" id="IPR008271">
    <property type="entry name" value="Ser/Thr_kinase_AS"/>
</dbReference>
<dbReference type="InterPro" id="IPR050205">
    <property type="entry name" value="CDPK_Ser/Thr_kinases"/>
</dbReference>
<name>A0ABD1MP17_9FABA</name>
<gene>
    <name evidence="13" type="ORF">Fmac_012005</name>
</gene>
<dbReference type="Gene3D" id="2.160.20.10">
    <property type="entry name" value="Single-stranded right-handed beta-helix, Pectin lyase-like"/>
    <property type="match status" value="1"/>
</dbReference>
<evidence type="ECO:0000256" key="11">
    <source>
        <dbReference type="ARBA" id="ARBA00023085"/>
    </source>
</evidence>
<dbReference type="Pfam" id="PF00069">
    <property type="entry name" value="Pkinase"/>
    <property type="match status" value="1"/>
</dbReference>
<keyword evidence="14" id="KW-1185">Reference proteome</keyword>
<keyword evidence="8" id="KW-0418">Kinase</keyword>
<evidence type="ECO:0000313" key="14">
    <source>
        <dbReference type="Proteomes" id="UP001603857"/>
    </source>
</evidence>
<dbReference type="InterPro" id="IPR000070">
    <property type="entry name" value="Pectinesterase_cat"/>
</dbReference>
<keyword evidence="9" id="KW-0378">Hydrolase</keyword>
<dbReference type="EMBL" id="JBGMDY010000004">
    <property type="protein sequence ID" value="KAL2337559.1"/>
    <property type="molecule type" value="Genomic_DNA"/>
</dbReference>
<dbReference type="GO" id="GO:0016787">
    <property type="term" value="F:hydrolase activity"/>
    <property type="evidence" value="ECO:0007669"/>
    <property type="project" value="UniProtKB-KW"/>
</dbReference>
<evidence type="ECO:0000256" key="8">
    <source>
        <dbReference type="ARBA" id="ARBA00022777"/>
    </source>
</evidence>
<keyword evidence="4" id="KW-0964">Secreted</keyword>
<sequence length="229" mass="26311">MGRHPTSEGNKTILFRCSIEGLQDTLWAVSRRQFYKECDIYGTVDFIYGNAATVFFHVQGPRVGGEAHVKRRHREERRHELKKFVPFCTDRQTKEELACKSISKRKLRTAVDVEDVRHEVAIMSTLPDHPNVVRLRATYEDHLDVHLVMELCAGGDGHYNERAATHVARTIAEVVRMCHSNGVMHRDLKLENFLFSSKKENSPLKAIDFGFSVFFKPGLFLFLFVCDSV</sequence>
<dbReference type="SUPFAM" id="SSF51126">
    <property type="entry name" value="Pectin lyase-like"/>
    <property type="match status" value="1"/>
</dbReference>
<evidence type="ECO:0000256" key="9">
    <source>
        <dbReference type="ARBA" id="ARBA00022801"/>
    </source>
</evidence>
<evidence type="ECO:0000256" key="5">
    <source>
        <dbReference type="ARBA" id="ARBA00022527"/>
    </source>
</evidence>
<keyword evidence="7" id="KW-0547">Nucleotide-binding</keyword>
<evidence type="ECO:0000256" key="10">
    <source>
        <dbReference type="ARBA" id="ARBA00022840"/>
    </source>
</evidence>
<comment type="similarity">
    <text evidence="3">Belongs to the protein kinase superfamily. CAMK Ser/Thr protein kinase family. CaMK subfamily.</text>
</comment>
<dbReference type="AlphaFoldDB" id="A0ABD1MP17"/>
<accession>A0ABD1MP17</accession>